<evidence type="ECO:0000313" key="3">
    <source>
        <dbReference type="Proteomes" id="UP000823941"/>
    </source>
</evidence>
<comment type="caution">
    <text evidence="2">The sequence shown here is derived from an EMBL/GenBank/DDBJ whole genome shotgun (WGS) entry which is preliminary data.</text>
</comment>
<dbReference type="EMBL" id="JAHIBW010000019">
    <property type="protein sequence ID" value="KAG7301332.1"/>
    <property type="molecule type" value="Genomic_DNA"/>
</dbReference>
<feature type="compositionally biased region" description="Polar residues" evidence="1">
    <location>
        <begin position="76"/>
        <end position="88"/>
    </location>
</feature>
<feature type="region of interest" description="Disordered" evidence="1">
    <location>
        <begin position="1"/>
        <end position="89"/>
    </location>
</feature>
<dbReference type="Proteomes" id="UP000823941">
    <property type="component" value="Chromosome 19"/>
</dbReference>
<keyword evidence="3" id="KW-1185">Reference proteome</keyword>
<feature type="region of interest" description="Disordered" evidence="1">
    <location>
        <begin position="132"/>
        <end position="224"/>
    </location>
</feature>
<evidence type="ECO:0000313" key="2">
    <source>
        <dbReference type="EMBL" id="KAG7301332.1"/>
    </source>
</evidence>
<proteinExistence type="predicted"/>
<evidence type="ECO:0000256" key="1">
    <source>
        <dbReference type="SAM" id="MobiDB-lite"/>
    </source>
</evidence>
<feature type="compositionally biased region" description="Basic residues" evidence="1">
    <location>
        <begin position="347"/>
        <end position="360"/>
    </location>
</feature>
<protein>
    <submittedName>
        <fullName evidence="2">Uncharacterized protein</fullName>
    </submittedName>
</protein>
<gene>
    <name evidence="2" type="ORF">JYU34_014262</name>
</gene>
<accession>A0ABQ7Q7W9</accession>
<name>A0ABQ7Q7W9_PLUXY</name>
<feature type="compositionally biased region" description="Basic and acidic residues" evidence="1">
    <location>
        <begin position="196"/>
        <end position="211"/>
    </location>
</feature>
<feature type="region of interest" description="Disordered" evidence="1">
    <location>
        <begin position="305"/>
        <end position="360"/>
    </location>
</feature>
<sequence>MNDGNNPEMDEDRQSAKVEEKQTTESPEEKRTSKEVLEVKVSTTSTGKRKSGTDDRKERKSGSVVKEKISAEQLPKQKSNTSIEQTKSAAVVKEKRKSVGIEKHASDTGTDKRISTAVKEKKISVTETLKTYPDPDLDVEDKPKLADMEKRKSSVGDIKRSSMKISEINRLKSGEYEKEGDERSKPTLEFRTSALDIEKDNRHTSMDRQEGSESETDSTYVPSIDFDTDPRVQWIKKSILNYMGLEDEELFYSMLEEKGAKQNLEDLLTATIPPTETSAKNRVMYVSKITIEEHIEVEEEVVEWRIIPPPPPPKKKKKKKGKGKGRKGSPNKDSPKKTSKKGAVGGKGKKKGKGKPGKQI</sequence>
<feature type="compositionally biased region" description="Basic and acidic residues" evidence="1">
    <location>
        <begin position="140"/>
        <end position="160"/>
    </location>
</feature>
<feature type="compositionally biased region" description="Basic and acidic residues" evidence="1">
    <location>
        <begin position="51"/>
        <end position="70"/>
    </location>
</feature>
<feature type="compositionally biased region" description="Basic and acidic residues" evidence="1">
    <location>
        <begin position="12"/>
        <end position="38"/>
    </location>
</feature>
<feature type="compositionally biased region" description="Basic and acidic residues" evidence="1">
    <location>
        <begin position="167"/>
        <end position="188"/>
    </location>
</feature>
<organism evidence="2 3">
    <name type="scientific">Plutella xylostella</name>
    <name type="common">Diamondback moth</name>
    <name type="synonym">Plutella maculipennis</name>
    <dbReference type="NCBI Taxonomy" id="51655"/>
    <lineage>
        <taxon>Eukaryota</taxon>
        <taxon>Metazoa</taxon>
        <taxon>Ecdysozoa</taxon>
        <taxon>Arthropoda</taxon>
        <taxon>Hexapoda</taxon>
        <taxon>Insecta</taxon>
        <taxon>Pterygota</taxon>
        <taxon>Neoptera</taxon>
        <taxon>Endopterygota</taxon>
        <taxon>Lepidoptera</taxon>
        <taxon>Glossata</taxon>
        <taxon>Ditrysia</taxon>
        <taxon>Yponomeutoidea</taxon>
        <taxon>Plutellidae</taxon>
        <taxon>Plutella</taxon>
    </lineage>
</organism>
<reference evidence="2 3" key="1">
    <citation type="submission" date="2021-06" db="EMBL/GenBank/DDBJ databases">
        <title>A haploid diamondback moth (Plutella xylostella L.) genome assembly resolves 31 chromosomes and identifies a diamide resistance mutation.</title>
        <authorList>
            <person name="Ward C.M."/>
            <person name="Perry K.D."/>
            <person name="Baker G."/>
            <person name="Powis K."/>
            <person name="Heckel D.G."/>
            <person name="Baxter S.W."/>
        </authorList>
    </citation>
    <scope>NUCLEOTIDE SEQUENCE [LARGE SCALE GENOMIC DNA]</scope>
    <source>
        <strain evidence="2 3">LV</strain>
        <tissue evidence="2">Single pupa</tissue>
    </source>
</reference>
<feature type="compositionally biased region" description="Basic residues" evidence="1">
    <location>
        <begin position="313"/>
        <end position="329"/>
    </location>
</feature>